<dbReference type="RefSeq" id="XP_032833477.1">
    <property type="nucleotide sequence ID" value="XM_032977586.1"/>
</dbReference>
<dbReference type="Proteomes" id="UP001318040">
    <property type="component" value="Chromosome 63"/>
</dbReference>
<feature type="binding site" evidence="10">
    <location>
        <position position="251"/>
    </location>
    <ligand>
        <name>[2Fe-2S] cluster</name>
        <dbReference type="ChEBI" id="CHEBI:190135"/>
    </ligand>
</feature>
<evidence type="ECO:0000313" key="15">
    <source>
        <dbReference type="Proteomes" id="UP001318040"/>
    </source>
</evidence>
<feature type="binding site" evidence="10">
    <location>
        <position position="254"/>
    </location>
    <ligand>
        <name>[2Fe-2S] cluster</name>
        <dbReference type="ChEBI" id="CHEBI:190135"/>
    </ligand>
</feature>
<feature type="region of interest" description="Fe-S binding site B" evidence="10">
    <location>
        <begin position="278"/>
        <end position="292"/>
    </location>
</feature>
<reference evidence="16" key="1">
    <citation type="submission" date="2025-08" db="UniProtKB">
        <authorList>
            <consortium name="RefSeq"/>
        </authorList>
    </citation>
    <scope>IDENTIFICATION</scope>
    <source>
        <tissue evidence="16">Sperm</tissue>
    </source>
</reference>
<evidence type="ECO:0000256" key="7">
    <source>
        <dbReference type="ARBA" id="ARBA00023004"/>
    </source>
</evidence>
<keyword evidence="8 10" id="KW-0411">Iron-sulfur</keyword>
<keyword evidence="5 10" id="KW-0001">2Fe-2S</keyword>
<evidence type="ECO:0000256" key="4">
    <source>
        <dbReference type="ARBA" id="ARBA00022490"/>
    </source>
</evidence>
<feature type="binding site" evidence="10">
    <location>
        <position position="256"/>
    </location>
    <ligand>
        <name>[2Fe-2S] cluster</name>
        <dbReference type="ChEBI" id="CHEBI:190135"/>
    </ligand>
</feature>
<evidence type="ECO:0000256" key="6">
    <source>
        <dbReference type="ARBA" id="ARBA00022723"/>
    </source>
</evidence>
<evidence type="ECO:0000313" key="16">
    <source>
        <dbReference type="RefSeq" id="XP_032833477.1"/>
    </source>
</evidence>
<evidence type="ECO:0000259" key="14">
    <source>
        <dbReference type="Pfam" id="PF20922"/>
    </source>
</evidence>
<keyword evidence="7 10" id="KW-0408">Iron</keyword>
<feature type="domain" description="Anamorsin C-terminal" evidence="13">
    <location>
        <begin position="275"/>
        <end position="308"/>
    </location>
</feature>
<comment type="similarity">
    <text evidence="2 10">Belongs to the anamorsin family.</text>
</comment>
<dbReference type="GO" id="GO:0051539">
    <property type="term" value="F:4 iron, 4 sulfur cluster binding"/>
    <property type="evidence" value="ECO:0007669"/>
    <property type="project" value="UniProtKB-KW"/>
</dbReference>
<dbReference type="InterPro" id="IPR007785">
    <property type="entry name" value="Anamorsin"/>
</dbReference>
<comment type="caution">
    <text evidence="10">Lacks conserved residue(s) required for the propagation of feature annotation.</text>
</comment>
<dbReference type="GO" id="GO:0005758">
    <property type="term" value="C:mitochondrial intermembrane space"/>
    <property type="evidence" value="ECO:0007669"/>
    <property type="project" value="UniProtKB-SubCell"/>
</dbReference>
<feature type="domain" description="Anamorsin N-terminal" evidence="14">
    <location>
        <begin position="10"/>
        <end position="172"/>
    </location>
</feature>
<comment type="domain">
    <text evidence="10">The twin Cx2C motifs are involved in the recognition by the mitochondrial CHCHD4/MIA40-GFER/ERV1 disulfide relay system. The formation of 2 disulfide bonds in the Cx2C motifs through dithiol/disulfide exchange reactions effectively traps the protein in the mitochondrial intermembrane space.</text>
</comment>
<keyword evidence="15" id="KW-1185">Reference proteome</keyword>
<organism evidence="15 16">
    <name type="scientific">Petromyzon marinus</name>
    <name type="common">Sea lamprey</name>
    <dbReference type="NCBI Taxonomy" id="7757"/>
    <lineage>
        <taxon>Eukaryota</taxon>
        <taxon>Metazoa</taxon>
        <taxon>Chordata</taxon>
        <taxon>Craniata</taxon>
        <taxon>Vertebrata</taxon>
        <taxon>Cyclostomata</taxon>
        <taxon>Hyperoartia</taxon>
        <taxon>Petromyzontiformes</taxon>
        <taxon>Petromyzontidae</taxon>
        <taxon>Petromyzon</taxon>
    </lineage>
</organism>
<accession>A0AAJ7UET5</accession>
<dbReference type="Pfam" id="PF05093">
    <property type="entry name" value="CIAPIN1"/>
    <property type="match status" value="1"/>
</dbReference>
<dbReference type="Gene3D" id="3.40.50.150">
    <property type="entry name" value="Vaccinia Virus protein VP39"/>
    <property type="match status" value="1"/>
</dbReference>
<dbReference type="SUPFAM" id="SSF53335">
    <property type="entry name" value="S-adenosyl-L-methionine-dependent methyltransferases"/>
    <property type="match status" value="1"/>
</dbReference>
<comment type="cofactor">
    <cofactor evidence="1 10">
        <name>[4Fe-4S] cluster</name>
        <dbReference type="ChEBI" id="CHEBI:49883"/>
    </cofactor>
</comment>
<dbReference type="GO" id="GO:0030097">
    <property type="term" value="P:hemopoiesis"/>
    <property type="evidence" value="ECO:0007669"/>
    <property type="project" value="UniProtKB-UniRule"/>
</dbReference>
<keyword evidence="10" id="KW-0053">Apoptosis</keyword>
<evidence type="ECO:0000256" key="9">
    <source>
        <dbReference type="ARBA" id="ARBA00023128"/>
    </source>
</evidence>
<dbReference type="Pfam" id="PF20922">
    <property type="entry name" value="Anamorsin_N"/>
    <property type="match status" value="1"/>
</dbReference>
<keyword evidence="3 10" id="KW-0004">4Fe-4S</keyword>
<name>A0AAJ7UET5_PETMA</name>
<feature type="binding site" evidence="10">
    <location>
        <position position="292"/>
    </location>
    <ligand>
        <name>[4Fe-4S] cluster</name>
        <dbReference type="ChEBI" id="CHEBI:49883"/>
    </ligand>
</feature>
<dbReference type="GO" id="GO:0006915">
    <property type="term" value="P:apoptotic process"/>
    <property type="evidence" value="ECO:0007669"/>
    <property type="project" value="UniProtKB-KW"/>
</dbReference>
<protein>
    <recommendedName>
        <fullName evidence="10">Anamorsin</fullName>
    </recommendedName>
    <alternativeName>
        <fullName evidence="10">Cytokine-induced apoptosis inhibitor 1</fullName>
    </alternativeName>
    <alternativeName>
        <fullName evidence="10">Fe-S cluster assembly protein DRE2 homolog</fullName>
    </alternativeName>
</protein>
<evidence type="ECO:0000259" key="13">
    <source>
        <dbReference type="Pfam" id="PF05093"/>
    </source>
</evidence>
<comment type="domain">
    <text evidence="10">The C-terminal domain binds 2 Fe-S clusters but is otherwise mostly in an intrinsically disordered conformation.</text>
</comment>
<feature type="short sequence motif" description="Cx2C motif 1" evidence="10">
    <location>
        <begin position="278"/>
        <end position="281"/>
    </location>
</feature>
<feature type="binding site" evidence="10">
    <location>
        <position position="278"/>
    </location>
    <ligand>
        <name>[4Fe-4S] cluster</name>
        <dbReference type="ChEBI" id="CHEBI:49883"/>
    </ligand>
</feature>
<feature type="binding site" evidence="10">
    <location>
        <position position="243"/>
    </location>
    <ligand>
        <name>[2Fe-2S] cluster</name>
        <dbReference type="ChEBI" id="CHEBI:190135"/>
    </ligand>
</feature>
<proteinExistence type="inferred from homology"/>
<feature type="region of interest" description="Disordered" evidence="11">
    <location>
        <begin position="226"/>
        <end position="245"/>
    </location>
</feature>
<gene>
    <name evidence="10 16" type="primary">CIAPIN1</name>
</gene>
<evidence type="ECO:0000256" key="12">
    <source>
        <dbReference type="SAM" id="SignalP"/>
    </source>
</evidence>
<comment type="subunit">
    <text evidence="10">Monomer. Interacts with NDOR1. Interacts with CHCHD4.</text>
</comment>
<dbReference type="InterPro" id="IPR046408">
    <property type="entry name" value="CIAPIN1"/>
</dbReference>
<keyword evidence="10" id="KW-0539">Nucleus</keyword>
<feature type="binding site" evidence="10">
    <location>
        <position position="281"/>
    </location>
    <ligand>
        <name>[4Fe-4S] cluster</name>
        <dbReference type="ChEBI" id="CHEBI:49883"/>
    </ligand>
</feature>
<dbReference type="CTD" id="57019"/>
<dbReference type="HAMAP" id="MF_03115">
    <property type="entry name" value="Anamorsin"/>
    <property type="match status" value="1"/>
</dbReference>
<dbReference type="PANTHER" id="PTHR13273">
    <property type="entry name" value="ANAMORSIN"/>
    <property type="match status" value="1"/>
</dbReference>
<comment type="domain">
    <text evidence="10">The N-terminal domain has structural similarity with S-adenosyl-L-methionine-dependent methyltransferases, but does not bind S-adenosyl-L-methionine. It is required for correct assembly of the 2 Fe-S clusters.</text>
</comment>
<feature type="signal peptide" evidence="12">
    <location>
        <begin position="1"/>
        <end position="29"/>
    </location>
</feature>
<sequence length="317" mass="33021">MSQRWAVRAGDQALLLWAAPVLPGAVAEAAEELRSAVGPRGAVAVENVDMLAQSGHEASRFDVALAGVLPGSVLVHGEETLAELARVLKPGGTLQLVQPIATRDGVAAVRTATRLASALKLAGLVDVSEVASEPLSAEDVKAAMELLTPDLSGSLLRGRVTARKPQFEVGSSAQLTLGAGTRAGTNPAPIDKPSKVDPKAAAVWALSANDMGDDDIELIDSDQLLEEEDLRRPDPSELKAPSCGPGKKRACKNCSCGLAEELEQEATKQKPALPKSSCGSCYLGDAFRCAGCPYLGMPPFKPGEKVSLSTRQLTPDV</sequence>
<dbReference type="GO" id="GO:0046872">
    <property type="term" value="F:metal ion binding"/>
    <property type="evidence" value="ECO:0007669"/>
    <property type="project" value="UniProtKB-KW"/>
</dbReference>
<keyword evidence="9 10" id="KW-0496">Mitochondrion</keyword>
<dbReference type="InterPro" id="IPR049011">
    <property type="entry name" value="Anamorsin_N_metazoan"/>
</dbReference>
<evidence type="ECO:0000256" key="11">
    <source>
        <dbReference type="SAM" id="MobiDB-lite"/>
    </source>
</evidence>
<feature type="binding site" evidence="10">
    <location>
        <position position="289"/>
    </location>
    <ligand>
        <name>[4Fe-4S] cluster</name>
        <dbReference type="ChEBI" id="CHEBI:49883"/>
    </ligand>
</feature>
<evidence type="ECO:0000256" key="5">
    <source>
        <dbReference type="ARBA" id="ARBA00022714"/>
    </source>
</evidence>
<comment type="function">
    <text evidence="10">Component of the cytosolic iron-sulfur (Fe-S) protein assembly (CIA) machinery required for the maturation of extramitochondrial Fe-S proteins. Part of an electron transfer chain functioning in an early step of cytosolic Fe-S biogenesis, facilitating the de novo assembly of a [4Fe-4S] cluster on the scaffold complex NUBP1-NUBP2. Electrons are transferred to CIAPIN1 from NADPH via the FAD- and FMN-containing protein NDOR1. NDOR1-CIAPIN1 are also required for the assembly of the diferric tyrosyl radical cofactor of ribonucleotide reductase (RNR), probably by providing electrons for reduction during radical cofactor maturation in the catalytic small subunit. Has anti-apoptotic effects in the cell. Involved in negative control of cell death upon cytokine withdrawal. Promotes development of hematopoietic cells.</text>
</comment>
<dbReference type="PANTHER" id="PTHR13273:SF14">
    <property type="entry name" value="ANAMORSIN"/>
    <property type="match status" value="1"/>
</dbReference>
<dbReference type="AlphaFoldDB" id="A0AAJ7UET5"/>
<feature type="chain" id="PRO_5042505615" description="Anamorsin" evidence="12">
    <location>
        <begin position="30"/>
        <end position="317"/>
    </location>
</feature>
<evidence type="ECO:0000256" key="10">
    <source>
        <dbReference type="HAMAP-Rule" id="MF_03115"/>
    </source>
</evidence>
<dbReference type="FunFam" id="3.40.50.150:FF:000085">
    <property type="entry name" value="Anamorsin homolog"/>
    <property type="match status" value="1"/>
</dbReference>
<evidence type="ECO:0000256" key="8">
    <source>
        <dbReference type="ARBA" id="ARBA00023014"/>
    </source>
</evidence>
<dbReference type="InterPro" id="IPR029063">
    <property type="entry name" value="SAM-dependent_MTases_sf"/>
</dbReference>
<comment type="cofactor">
    <cofactor evidence="10">
        <name>[2Fe-2S] cluster</name>
        <dbReference type="ChEBI" id="CHEBI:190135"/>
    </cofactor>
</comment>
<feature type="short sequence motif" description="Cx2C motif 2" evidence="10">
    <location>
        <begin position="289"/>
        <end position="292"/>
    </location>
</feature>
<dbReference type="GO" id="GO:0016226">
    <property type="term" value="P:iron-sulfur cluster assembly"/>
    <property type="evidence" value="ECO:0007669"/>
    <property type="project" value="UniProtKB-UniRule"/>
</dbReference>
<evidence type="ECO:0000256" key="1">
    <source>
        <dbReference type="ARBA" id="ARBA00001966"/>
    </source>
</evidence>
<evidence type="ECO:0000256" key="3">
    <source>
        <dbReference type="ARBA" id="ARBA00022485"/>
    </source>
</evidence>
<comment type="subcellular location">
    <subcellularLocation>
        <location evidence="10">Cytoplasm</location>
    </subcellularLocation>
    <subcellularLocation>
        <location evidence="10">Nucleus</location>
    </subcellularLocation>
    <subcellularLocation>
        <location evidence="10">Mitochondrion intermembrane space</location>
    </subcellularLocation>
</comment>
<keyword evidence="4 10" id="KW-0963">Cytoplasm</keyword>
<dbReference type="GO" id="GO:0005634">
    <property type="term" value="C:nucleus"/>
    <property type="evidence" value="ECO:0007669"/>
    <property type="project" value="UniProtKB-SubCell"/>
</dbReference>
<dbReference type="GO" id="GO:0043066">
    <property type="term" value="P:negative regulation of apoptotic process"/>
    <property type="evidence" value="ECO:0007669"/>
    <property type="project" value="UniProtKB-UniRule"/>
</dbReference>
<keyword evidence="6 10" id="KW-0479">Metal-binding</keyword>
<keyword evidence="12" id="KW-0732">Signal</keyword>
<dbReference type="GO" id="GO:0009055">
    <property type="term" value="F:electron transfer activity"/>
    <property type="evidence" value="ECO:0007669"/>
    <property type="project" value="UniProtKB-UniRule"/>
</dbReference>
<dbReference type="KEGG" id="pmrn:116956124"/>
<evidence type="ECO:0000256" key="2">
    <source>
        <dbReference type="ARBA" id="ARBA00008169"/>
    </source>
</evidence>
<dbReference type="GO" id="GO:0051537">
    <property type="term" value="F:2 iron, 2 sulfur cluster binding"/>
    <property type="evidence" value="ECO:0007669"/>
    <property type="project" value="UniProtKB-UniRule"/>
</dbReference>